<dbReference type="SUPFAM" id="SSF53756">
    <property type="entry name" value="UDP-Glycosyltransferase/glycogen phosphorylase"/>
    <property type="match status" value="1"/>
</dbReference>
<feature type="region of interest" description="Disordered" evidence="1">
    <location>
        <begin position="446"/>
        <end position="465"/>
    </location>
</feature>
<gene>
    <name evidence="3" type="ORF">B0I29_119127</name>
</gene>
<protein>
    <recommendedName>
        <fullName evidence="5">CDP-glycerol:poly(Glycerophosphate) glycerophosphotransferase</fullName>
    </recommendedName>
</protein>
<keyword evidence="2" id="KW-0472">Membrane</keyword>
<evidence type="ECO:0000313" key="3">
    <source>
        <dbReference type="EMBL" id="RAK28789.1"/>
    </source>
</evidence>
<feature type="compositionally biased region" description="Basic and acidic residues" evidence="1">
    <location>
        <begin position="454"/>
        <end position="465"/>
    </location>
</feature>
<comment type="caution">
    <text evidence="3">The sequence shown here is derived from an EMBL/GenBank/DDBJ whole genome shotgun (WGS) entry which is preliminary data.</text>
</comment>
<dbReference type="InterPro" id="IPR043148">
    <property type="entry name" value="TagF_C"/>
</dbReference>
<reference evidence="3 4" key="1">
    <citation type="submission" date="2018-06" db="EMBL/GenBank/DDBJ databases">
        <title>Genomic Encyclopedia of Type Strains, Phase III (KMG-III): the genomes of soil and plant-associated and newly described type strains.</title>
        <authorList>
            <person name="Whitman W."/>
        </authorList>
    </citation>
    <scope>NUCLEOTIDE SEQUENCE [LARGE SCALE GENOMIC DNA]</scope>
    <source>
        <strain evidence="3 4">CGMCC 4.7090</strain>
    </source>
</reference>
<organism evidence="3 4">
    <name type="scientific">Actinoplanes lutulentus</name>
    <dbReference type="NCBI Taxonomy" id="1287878"/>
    <lineage>
        <taxon>Bacteria</taxon>
        <taxon>Bacillati</taxon>
        <taxon>Actinomycetota</taxon>
        <taxon>Actinomycetes</taxon>
        <taxon>Micromonosporales</taxon>
        <taxon>Micromonosporaceae</taxon>
        <taxon>Actinoplanes</taxon>
    </lineage>
</organism>
<sequence length="618" mass="67077">MILALYALSLLALYAGALLPHTALFLIALAAVVVVERWGVKRTALASLMRRAQLSGVTRSLLRDGAILTMVAHSSLALALILLYALRALINVELRRVTELRQLPHPTRNLDLSGLGIPDAPPTWLTARAPAWLLHLALPVAVGAAISDSAATAGLVVSAVCVLTVLGAAAIHHHRNLVLADKEALQAAALTQLREYRPEVLLYFSLSEASGTTYQVDSWLEVLAGLRHRAAILVRERKHLTRIAPTTLPIICVPRGPDVMDLDLPDLKAVLYVGNTGNNIQMLRTNGVRHVFVGHGDSDKVASTNPFSRVYDEVWVAGRAGRDRYRRAGSAVADSSIVEVGRPQLAAVEPARTDRRVFTVLYAPTWEGWSTDLAVSSVPIMGLAIVKTLLALSPDIRIIYKPHPLTGYQDPVTKRINQKIIDLLGDAGHTSERLAELDRLIAELAGPESPDDAQATRDHGTPSPERHARLVEAEREWQRLSWEGTAHRTVTGPRPDLYSCFNQADLMIADISAVVSDFVASGKPYVVTNVRDQDEDEFRAAQTVAGGAYLLGSGAAGLADLVRALRQPVPDDPMAERRERLRHYLLGPTTPAPMDRFNDAVDAVIAKPYPAALPVLTS</sequence>
<evidence type="ECO:0008006" key="5">
    <source>
        <dbReference type="Google" id="ProtNLM"/>
    </source>
</evidence>
<dbReference type="AlphaFoldDB" id="A0A327ZAK1"/>
<dbReference type="Gene3D" id="3.40.50.12580">
    <property type="match status" value="2"/>
</dbReference>
<evidence type="ECO:0000313" key="4">
    <source>
        <dbReference type="Proteomes" id="UP000249341"/>
    </source>
</evidence>
<dbReference type="EMBL" id="QLMJ01000019">
    <property type="protein sequence ID" value="RAK28789.1"/>
    <property type="molecule type" value="Genomic_DNA"/>
</dbReference>
<feature type="transmembrane region" description="Helical" evidence="2">
    <location>
        <begin position="61"/>
        <end position="86"/>
    </location>
</feature>
<dbReference type="Proteomes" id="UP000249341">
    <property type="component" value="Unassembled WGS sequence"/>
</dbReference>
<feature type="transmembrane region" description="Helical" evidence="2">
    <location>
        <begin position="153"/>
        <end position="171"/>
    </location>
</feature>
<name>A0A327ZAK1_9ACTN</name>
<keyword evidence="2" id="KW-0812">Transmembrane</keyword>
<evidence type="ECO:0000256" key="2">
    <source>
        <dbReference type="SAM" id="Phobius"/>
    </source>
</evidence>
<proteinExistence type="predicted"/>
<accession>A0A327ZAK1</accession>
<dbReference type="OrthoDB" id="7806295at2"/>
<dbReference type="RefSeq" id="WP_111653240.1">
    <property type="nucleotide sequence ID" value="NZ_QLMJ01000019.1"/>
</dbReference>
<evidence type="ECO:0000256" key="1">
    <source>
        <dbReference type="SAM" id="MobiDB-lite"/>
    </source>
</evidence>
<keyword evidence="2" id="KW-1133">Transmembrane helix</keyword>
<keyword evidence="4" id="KW-1185">Reference proteome</keyword>